<feature type="domain" description="NOMO second beta-sandwich" evidence="11">
    <location>
        <begin position="121"/>
        <end position="207"/>
    </location>
</feature>
<evidence type="ECO:0000259" key="10">
    <source>
        <dbReference type="Pfam" id="PF22902"/>
    </source>
</evidence>
<dbReference type="Pfam" id="PF22904">
    <property type="entry name" value="NOMO1-like_2nd"/>
    <property type="match status" value="2"/>
</dbReference>
<feature type="transmembrane region" description="Helical" evidence="7">
    <location>
        <begin position="1090"/>
        <end position="1111"/>
    </location>
</feature>
<organism evidence="16 17">
    <name type="scientific">Cherax quadricarinatus</name>
    <name type="common">Australian red claw crayfish</name>
    <dbReference type="NCBI Taxonomy" id="27406"/>
    <lineage>
        <taxon>Eukaryota</taxon>
        <taxon>Metazoa</taxon>
        <taxon>Ecdysozoa</taxon>
        <taxon>Arthropoda</taxon>
        <taxon>Crustacea</taxon>
        <taxon>Multicrustacea</taxon>
        <taxon>Malacostraca</taxon>
        <taxon>Eumalacostraca</taxon>
        <taxon>Eucarida</taxon>
        <taxon>Decapoda</taxon>
        <taxon>Pleocyemata</taxon>
        <taxon>Astacidea</taxon>
        <taxon>Parastacoidea</taxon>
        <taxon>Parastacidae</taxon>
        <taxon>Cherax</taxon>
    </lineage>
</organism>
<dbReference type="EMBL" id="JARKIK010000080">
    <property type="protein sequence ID" value="KAK8726164.1"/>
    <property type="molecule type" value="Genomic_DNA"/>
</dbReference>
<protein>
    <recommendedName>
        <fullName evidence="18">Nodal modulator 1</fullName>
    </recommendedName>
</protein>
<dbReference type="Pfam" id="PF22902">
    <property type="entry name" value="NOMO1-like_9th"/>
    <property type="match status" value="1"/>
</dbReference>
<evidence type="ECO:0000313" key="16">
    <source>
        <dbReference type="EMBL" id="KAK8726164.1"/>
    </source>
</evidence>
<name>A0AAW0WJ63_CHEQU</name>
<dbReference type="InterPro" id="IPR056189">
    <property type="entry name" value="NOMO_3rd"/>
</dbReference>
<dbReference type="InterPro" id="IPR013783">
    <property type="entry name" value="Ig-like_fold"/>
</dbReference>
<evidence type="ECO:0000256" key="1">
    <source>
        <dbReference type="ARBA" id="ARBA00004115"/>
    </source>
</evidence>
<evidence type="ECO:0000256" key="3">
    <source>
        <dbReference type="ARBA" id="ARBA00022729"/>
    </source>
</evidence>
<evidence type="ECO:0000259" key="9">
    <source>
        <dbReference type="Pfam" id="PF22898"/>
    </source>
</evidence>
<feature type="domain" description="NOMO seventh transthyretin-like" evidence="12">
    <location>
        <begin position="573"/>
        <end position="643"/>
    </location>
</feature>
<dbReference type="InterPro" id="IPR055074">
    <property type="entry name" value="NOMO1-3_2nd"/>
</dbReference>
<dbReference type="SUPFAM" id="SSF49478">
    <property type="entry name" value="Cna protein B-type domain"/>
    <property type="match status" value="1"/>
</dbReference>
<dbReference type="Pfam" id="PF23141">
    <property type="entry name" value="Ig_NOMO"/>
    <property type="match status" value="1"/>
</dbReference>
<dbReference type="InterPro" id="IPR051417">
    <property type="entry name" value="SDr/BOS_complex"/>
</dbReference>
<dbReference type="Pfam" id="PF23193">
    <property type="entry name" value="NOMO_3rd"/>
    <property type="match status" value="1"/>
</dbReference>
<evidence type="ECO:0000259" key="14">
    <source>
        <dbReference type="Pfam" id="PF23193"/>
    </source>
</evidence>
<feature type="domain" description="NOMO-like N-terminal beta-sandwich" evidence="9">
    <location>
        <begin position="36"/>
        <end position="119"/>
    </location>
</feature>
<dbReference type="GO" id="GO:0030246">
    <property type="term" value="F:carbohydrate binding"/>
    <property type="evidence" value="ECO:0007669"/>
    <property type="project" value="InterPro"/>
</dbReference>
<evidence type="ECO:0000259" key="12">
    <source>
        <dbReference type="Pfam" id="PF23141"/>
    </source>
</evidence>
<evidence type="ECO:0000256" key="4">
    <source>
        <dbReference type="ARBA" id="ARBA00022824"/>
    </source>
</evidence>
<dbReference type="Pfam" id="PF22898">
    <property type="entry name" value="NOMO1-like_1st"/>
    <property type="match status" value="1"/>
</dbReference>
<evidence type="ECO:0000313" key="17">
    <source>
        <dbReference type="Proteomes" id="UP001445076"/>
    </source>
</evidence>
<dbReference type="Gene3D" id="2.60.40.10">
    <property type="entry name" value="Immunoglobulins"/>
    <property type="match status" value="1"/>
</dbReference>
<gene>
    <name evidence="16" type="ORF">OTU49_010403</name>
</gene>
<feature type="signal peptide" evidence="8">
    <location>
        <begin position="1"/>
        <end position="28"/>
    </location>
</feature>
<keyword evidence="2 7" id="KW-0812">Transmembrane</keyword>
<dbReference type="InterPro" id="IPR013784">
    <property type="entry name" value="Carb-bd-like_fold"/>
</dbReference>
<feature type="domain" description="NOMO third transthyretin-like" evidence="14">
    <location>
        <begin position="258"/>
        <end position="316"/>
    </location>
</feature>
<dbReference type="Gene3D" id="2.60.40.1120">
    <property type="entry name" value="Carboxypeptidase-like, regulatory domain"/>
    <property type="match status" value="2"/>
</dbReference>
<feature type="domain" description="NOMO-like ninth beta-sandwich" evidence="10">
    <location>
        <begin position="734"/>
        <end position="803"/>
    </location>
</feature>
<dbReference type="PANTHER" id="PTHR23303:SF14">
    <property type="entry name" value="BOS COMPLEX SUBUNIT NOMO1-RELATED"/>
    <property type="match status" value="1"/>
</dbReference>
<keyword evidence="3 8" id="KW-0732">Signal</keyword>
<feature type="non-terminal residue" evidence="16">
    <location>
        <position position="1"/>
    </location>
</feature>
<feature type="chain" id="PRO_5043564650" description="Nodal modulator 1" evidence="8">
    <location>
        <begin position="29"/>
        <end position="1159"/>
    </location>
</feature>
<dbReference type="GO" id="GO:0005789">
    <property type="term" value="C:endoplasmic reticulum membrane"/>
    <property type="evidence" value="ECO:0007669"/>
    <property type="project" value="UniProtKB-SubCell"/>
</dbReference>
<evidence type="ECO:0000256" key="6">
    <source>
        <dbReference type="ARBA" id="ARBA00023136"/>
    </source>
</evidence>
<evidence type="ECO:0000256" key="2">
    <source>
        <dbReference type="ARBA" id="ARBA00022692"/>
    </source>
</evidence>
<evidence type="ECO:0000256" key="5">
    <source>
        <dbReference type="ARBA" id="ARBA00022989"/>
    </source>
</evidence>
<dbReference type="Pfam" id="PF23192">
    <property type="entry name" value="NOMO_12th"/>
    <property type="match status" value="1"/>
</dbReference>
<evidence type="ECO:0000256" key="8">
    <source>
        <dbReference type="SAM" id="SignalP"/>
    </source>
</evidence>
<dbReference type="InterPro" id="IPR055073">
    <property type="entry name" value="NOMO1-like_9th"/>
</dbReference>
<reference evidence="16 17" key="1">
    <citation type="journal article" date="2024" name="BMC Genomics">
        <title>Genome assembly of redclaw crayfish (Cherax quadricarinatus) provides insights into its immune adaptation and hypoxia tolerance.</title>
        <authorList>
            <person name="Liu Z."/>
            <person name="Zheng J."/>
            <person name="Li H."/>
            <person name="Fang K."/>
            <person name="Wang S."/>
            <person name="He J."/>
            <person name="Zhou D."/>
            <person name="Weng S."/>
            <person name="Chi M."/>
            <person name="Gu Z."/>
            <person name="He J."/>
            <person name="Li F."/>
            <person name="Wang M."/>
        </authorList>
    </citation>
    <scope>NUCLEOTIDE SEQUENCE [LARGE SCALE GENOMIC DNA]</scope>
    <source>
        <strain evidence="16">ZL_2023a</strain>
    </source>
</reference>
<dbReference type="InterPro" id="IPR055075">
    <property type="entry name" value="NOMO-like_N"/>
</dbReference>
<keyword evidence="17" id="KW-1185">Reference proteome</keyword>
<feature type="domain" description="NOMO C-terminal transthyretin-like" evidence="13">
    <location>
        <begin position="989"/>
        <end position="1081"/>
    </location>
</feature>
<dbReference type="InterPro" id="IPR056191">
    <property type="entry name" value="NOMO_12th"/>
</dbReference>
<keyword evidence="6 7" id="KW-0472">Membrane</keyword>
<evidence type="ECO:0000259" key="15">
    <source>
        <dbReference type="Pfam" id="PF23194"/>
    </source>
</evidence>
<dbReference type="InterPro" id="IPR056319">
    <property type="entry name" value="NOMO_7th"/>
</dbReference>
<keyword evidence="4" id="KW-0256">Endoplasmic reticulum</keyword>
<keyword evidence="5 7" id="KW-1133">Transmembrane helix</keyword>
<dbReference type="PANTHER" id="PTHR23303">
    <property type="entry name" value="CARBOXYPEPTIDASE REGULATORY REGION-CONTAINING"/>
    <property type="match status" value="1"/>
</dbReference>
<dbReference type="SUPFAM" id="SSF49452">
    <property type="entry name" value="Starch-binding domain-like"/>
    <property type="match status" value="2"/>
</dbReference>
<dbReference type="InterPro" id="IPR056190">
    <property type="entry name" value="NOMO_5th"/>
</dbReference>
<dbReference type="Proteomes" id="UP001445076">
    <property type="component" value="Unassembled WGS sequence"/>
</dbReference>
<dbReference type="AlphaFoldDB" id="A0AAW0WJ63"/>
<evidence type="ECO:0008006" key="18">
    <source>
        <dbReference type="Google" id="ProtNLM"/>
    </source>
</evidence>
<proteinExistence type="predicted"/>
<dbReference type="Pfam" id="PF13620">
    <property type="entry name" value="CarboxypepD_reg"/>
    <property type="match status" value="1"/>
</dbReference>
<comment type="subcellular location">
    <subcellularLocation>
        <location evidence="1">Endoplasmic reticulum membrane</location>
        <topology evidence="1">Single-pass type I membrane protein</topology>
    </subcellularLocation>
</comment>
<dbReference type="Pfam" id="PF23194">
    <property type="entry name" value="NOMO_5th"/>
    <property type="match status" value="1"/>
</dbReference>
<comment type="caution">
    <text evidence="16">The sequence shown here is derived from an EMBL/GenBank/DDBJ whole genome shotgun (WGS) entry which is preliminary data.</text>
</comment>
<evidence type="ECO:0000259" key="11">
    <source>
        <dbReference type="Pfam" id="PF22904"/>
    </source>
</evidence>
<evidence type="ECO:0000256" key="7">
    <source>
        <dbReference type="SAM" id="Phobius"/>
    </source>
</evidence>
<evidence type="ECO:0000259" key="13">
    <source>
        <dbReference type="Pfam" id="PF23192"/>
    </source>
</evidence>
<feature type="domain" description="NOMO second beta-sandwich" evidence="11">
    <location>
        <begin position="505"/>
        <end position="565"/>
    </location>
</feature>
<accession>A0AAW0WJ63</accession>
<sequence>SINMAGCKATFCLLIFAIISRFPLFSSADEVLGCGGYVRSDVEINYSNVGIKLYTKQGNLKYETECAPNNGYYFMPLYDKGHYILKVSPPPGWSFEPKEVSLIINGETDPCSLGQDINFHFKGFAVIGKVVSVGNNAGPKGVTVSLYRGKEVIQTTQTTTDGTYVFTPLSSGKYTVVASHPSWSFINDKVMVEVADENGDAGSSIVVGGYIVSGSVTTEGQATPGVSFVLHSKDAITAQPECSPGIPEGYSNTVGIPAVCHVISGTGGVFSFGSVPPGTYILIPYFHSPTTKYEVTPSQLEVTVEHDDLILQQTFKVGGFSMNGRITKSEGGEAVAGAKVVLDKTFTSTTDADGFYAFENIQSGKHKIKVIADKYEFEEAVVNINPQHPVVEDIFPARYEVCFSVTVEKTASHIGPWTIEIHSNSGVETELQTDMSGHGCIHLPVGTYSTAVKLSSAADKAGMRFGPLEHVFTVDSDPIGLLTFSQFLGEITGKIFCLEKCPDLNVILRLAQGTGAPRSTVAIDGKFSFTEVVPGSYQLSVQKDEWCWKLKTIPVIVNTQNVEVSLEQVGYQLTLASSHETTLSYTTSTGASGTVVAQKGSTLVCMSVPGTYTLTPVGCHKFGSAQIQWDSSSPNLVTLSATKHQLTGAVRAREAGPFTVAVKSGGQISILGPLNVSSDDPHLYVFEHWIREGESVILTPGSPTNLYQYEPASHTITMPTDCVLNAVIFRAERALFIHGSVIPAIGGVTINVEGNGIVYTYTTDAAGKYTAGPLDNSIQYTVTAEKKGYVMNALNEKGHFEAYKLAEVVVLVKDENGAALPGVLVSMSGGKSYRQNSLTENDGTIGFFSLTPGDYFLRPMMKEYTFDPPSKMVTVDEGATIMMSISGSRVAYSVYGQTVSLIGEPESNVVVEAVGKGSDCEQYQEEAASDDQGSFRIRGLLPKCHYELRLKTGNGINLHVQRTLPATRTVHTENEDVQDMRLIVLRTFNQMDVAAKVDTDQQHLSSLVAHLYREDLPDSPIHTIKLGLHPYFMLPPMTADRRIYYLRLESNLPTSQYQYSTPEVTFVADSAFKHLNLSFKPTLRGVDAEMSQGTVVGFAIAIILVTIAFNYDKMGPMLEKISDIITNISTPKAVQKSSSVSSDIPIIEAVKKKVKSRKV</sequence>
<feature type="domain" description="NOMO fifth transthyretin-like" evidence="15">
    <location>
        <begin position="401"/>
        <end position="484"/>
    </location>
</feature>